<dbReference type="FunFam" id="3.30.70.270:FF:000020">
    <property type="entry name" value="Transposon Tf2-6 polyprotein-like Protein"/>
    <property type="match status" value="1"/>
</dbReference>
<evidence type="ECO:0000256" key="3">
    <source>
        <dbReference type="ARBA" id="ARBA00022695"/>
    </source>
</evidence>
<keyword evidence="12" id="KW-1185">Reference proteome</keyword>
<comment type="caution">
    <text evidence="11">The sequence shown here is derived from an EMBL/GenBank/DDBJ whole genome shotgun (WGS) entry which is preliminary data.</text>
</comment>
<dbReference type="GO" id="GO:0016787">
    <property type="term" value="F:hydrolase activity"/>
    <property type="evidence" value="ECO:0007669"/>
    <property type="project" value="UniProtKB-KW"/>
</dbReference>
<feature type="domain" description="Reverse transcriptase RNase H-like" evidence="10">
    <location>
        <begin position="612"/>
        <end position="650"/>
    </location>
</feature>
<evidence type="ECO:0000256" key="7">
    <source>
        <dbReference type="ARBA" id="ARBA00022918"/>
    </source>
</evidence>
<dbReference type="InterPro" id="IPR053134">
    <property type="entry name" value="RNA-dir_DNA_polymerase"/>
</dbReference>
<dbReference type="AlphaFoldDB" id="A0A8J6CWD9"/>
<keyword evidence="5" id="KW-0255">Endonuclease</keyword>
<organism evidence="11 12">
    <name type="scientific">Gossypium anomalum</name>
    <dbReference type="NCBI Taxonomy" id="47600"/>
    <lineage>
        <taxon>Eukaryota</taxon>
        <taxon>Viridiplantae</taxon>
        <taxon>Streptophyta</taxon>
        <taxon>Embryophyta</taxon>
        <taxon>Tracheophyta</taxon>
        <taxon>Spermatophyta</taxon>
        <taxon>Magnoliopsida</taxon>
        <taxon>eudicotyledons</taxon>
        <taxon>Gunneridae</taxon>
        <taxon>Pentapetalae</taxon>
        <taxon>rosids</taxon>
        <taxon>malvids</taxon>
        <taxon>Malvales</taxon>
        <taxon>Malvaceae</taxon>
        <taxon>Malvoideae</taxon>
        <taxon>Gossypium</taxon>
    </lineage>
</organism>
<dbReference type="InterPro" id="IPR021109">
    <property type="entry name" value="Peptidase_aspartic_dom_sf"/>
</dbReference>
<dbReference type="InterPro" id="IPR000477">
    <property type="entry name" value="RT_dom"/>
</dbReference>
<dbReference type="Pfam" id="PF00078">
    <property type="entry name" value="RVT_1"/>
    <property type="match status" value="1"/>
</dbReference>
<sequence length="683" mass="78005">MAKNDALIQSQVTTLKNLQNQMGQLATELKNRPQGALPSDTENTRSLGKEHCKTLTLRSGKIVEPNTIEAEKEPTDAQDSEEVQPSVEISISQEPESAKPDKVIPEPANSDQLTTPLDAELLQKTNQPVSVKKPPPPYPQRLQKQKQEIQFKKFLDVLKQLHINIPLVEALEQMPNTYLQDKLPPKLKDPGCFTIPCNIGATYCGKALCELGASINLMPMSIFRKLGIGEVRPTTVTLQLAVQSLAHPEGKIEDGLVTFNVFKSMRFPDTIDDCSAVSDLEDLIVEKELNYVEDPLEQILTSGPPNDEEDDEQLALLEANQRGFNPQSRFESLELEKREYAQPKVSIEEPPKLELKKAIGWTIADIRGISPSVCMHKIILEDGKKETIDGQRRLNPIMKDIVKKEIIKWLDAGIIYPISDSSWRICIDYRKLNKATRKDHFPLPFLDQMLDRLAGRDYYCFLDGYSGYNQITVAPKDQHKTTFTYPYGIFAFRRMPFGLCNAPATFQRCMMSIFTDMVEKYLEVFMDDFSVFEDTYDDCLANLAKVDKAKVDVIEKLPPPTYVKSVRSFLGYSGFYRRFIKDFSKIVKPLYKLLEKDRTFKFDDECLKAFKDLKSTKVTIYTDHLAIKYLLAKKDAKPRLIRWVLLLQEFDLEIQDRKRVENQVPDHLSRLEPQEGNSPNIPI</sequence>
<feature type="domain" description="Reverse transcriptase" evidence="9">
    <location>
        <begin position="421"/>
        <end position="548"/>
    </location>
</feature>
<dbReference type="InterPro" id="IPR043502">
    <property type="entry name" value="DNA/RNA_pol_sf"/>
</dbReference>
<evidence type="ECO:0000259" key="9">
    <source>
        <dbReference type="Pfam" id="PF00078"/>
    </source>
</evidence>
<dbReference type="Gene3D" id="3.10.10.10">
    <property type="entry name" value="HIV Type 1 Reverse Transcriptase, subunit A, domain 1"/>
    <property type="match status" value="1"/>
</dbReference>
<evidence type="ECO:0000256" key="1">
    <source>
        <dbReference type="ARBA" id="ARBA00012493"/>
    </source>
</evidence>
<keyword evidence="4" id="KW-0540">Nuclease</keyword>
<dbReference type="Pfam" id="PF17917">
    <property type="entry name" value="RT_RNaseH"/>
    <property type="match status" value="1"/>
</dbReference>
<dbReference type="OrthoDB" id="10055717at2759"/>
<dbReference type="InterPro" id="IPR041373">
    <property type="entry name" value="RT_RNaseH"/>
</dbReference>
<evidence type="ECO:0000256" key="2">
    <source>
        <dbReference type="ARBA" id="ARBA00022679"/>
    </source>
</evidence>
<keyword evidence="3" id="KW-0548">Nucleotidyltransferase</keyword>
<dbReference type="GO" id="GO:0004519">
    <property type="term" value="F:endonuclease activity"/>
    <property type="evidence" value="ECO:0007669"/>
    <property type="project" value="UniProtKB-KW"/>
</dbReference>
<evidence type="ECO:0000313" key="12">
    <source>
        <dbReference type="Proteomes" id="UP000701853"/>
    </source>
</evidence>
<proteinExistence type="predicted"/>
<dbReference type="PANTHER" id="PTHR24559">
    <property type="entry name" value="TRANSPOSON TY3-I GAG-POL POLYPROTEIN"/>
    <property type="match status" value="1"/>
</dbReference>
<dbReference type="Proteomes" id="UP000701853">
    <property type="component" value="Chromosome 8"/>
</dbReference>
<dbReference type="Gene3D" id="2.40.70.10">
    <property type="entry name" value="Acid Proteases"/>
    <property type="match status" value="1"/>
</dbReference>
<protein>
    <recommendedName>
        <fullName evidence="1">RNA-directed DNA polymerase</fullName>
        <ecNumber evidence="1">2.7.7.49</ecNumber>
    </recommendedName>
</protein>
<dbReference type="GO" id="GO:0003964">
    <property type="term" value="F:RNA-directed DNA polymerase activity"/>
    <property type="evidence" value="ECO:0007669"/>
    <property type="project" value="UniProtKB-KW"/>
</dbReference>
<evidence type="ECO:0000313" key="11">
    <source>
        <dbReference type="EMBL" id="KAG8485946.1"/>
    </source>
</evidence>
<evidence type="ECO:0000256" key="4">
    <source>
        <dbReference type="ARBA" id="ARBA00022722"/>
    </source>
</evidence>
<accession>A0A8J6CWD9</accession>
<keyword evidence="2" id="KW-0808">Transferase</keyword>
<dbReference type="EMBL" id="JAHUZN010000008">
    <property type="protein sequence ID" value="KAG8485946.1"/>
    <property type="molecule type" value="Genomic_DNA"/>
</dbReference>
<dbReference type="Gene3D" id="3.30.70.270">
    <property type="match status" value="2"/>
</dbReference>
<evidence type="ECO:0000259" key="10">
    <source>
        <dbReference type="Pfam" id="PF17917"/>
    </source>
</evidence>
<keyword evidence="6" id="KW-0378">Hydrolase</keyword>
<evidence type="ECO:0000256" key="5">
    <source>
        <dbReference type="ARBA" id="ARBA00022759"/>
    </source>
</evidence>
<keyword evidence="7" id="KW-0695">RNA-directed DNA polymerase</keyword>
<gene>
    <name evidence="11" type="ORF">CXB51_020224</name>
</gene>
<dbReference type="CDD" id="cd01647">
    <property type="entry name" value="RT_LTR"/>
    <property type="match status" value="1"/>
</dbReference>
<dbReference type="InterPro" id="IPR043128">
    <property type="entry name" value="Rev_trsase/Diguanyl_cyclase"/>
</dbReference>
<name>A0A8J6CWD9_9ROSI</name>
<feature type="region of interest" description="Disordered" evidence="8">
    <location>
        <begin position="28"/>
        <end position="112"/>
    </location>
</feature>
<dbReference type="PANTHER" id="PTHR24559:SF444">
    <property type="entry name" value="REVERSE TRANSCRIPTASE DOMAIN-CONTAINING PROTEIN"/>
    <property type="match status" value="1"/>
</dbReference>
<evidence type="ECO:0000256" key="6">
    <source>
        <dbReference type="ARBA" id="ARBA00022801"/>
    </source>
</evidence>
<evidence type="ECO:0000256" key="8">
    <source>
        <dbReference type="SAM" id="MobiDB-lite"/>
    </source>
</evidence>
<dbReference type="EC" id="2.7.7.49" evidence="1"/>
<reference evidence="11 12" key="1">
    <citation type="journal article" date="2021" name="bioRxiv">
        <title>The Gossypium anomalum genome as a resource for cotton improvement and evolutionary analysis of hybrid incompatibility.</title>
        <authorList>
            <person name="Grover C.E."/>
            <person name="Yuan D."/>
            <person name="Arick M.A."/>
            <person name="Miller E.R."/>
            <person name="Hu G."/>
            <person name="Peterson D.G."/>
            <person name="Wendel J.F."/>
            <person name="Udall J.A."/>
        </authorList>
    </citation>
    <scope>NUCLEOTIDE SEQUENCE [LARGE SCALE GENOMIC DNA]</scope>
    <source>
        <strain evidence="11">JFW-Udall</strain>
        <tissue evidence="11">Leaf</tissue>
    </source>
</reference>
<dbReference type="SUPFAM" id="SSF56672">
    <property type="entry name" value="DNA/RNA polymerases"/>
    <property type="match status" value="1"/>
</dbReference>